<keyword evidence="5" id="KW-1185">Reference proteome</keyword>
<protein>
    <recommendedName>
        <fullName evidence="3">C-type lectin domain-containing protein</fullName>
    </recommendedName>
</protein>
<dbReference type="Gene3D" id="3.10.100.10">
    <property type="entry name" value="Mannose-Binding Protein A, subunit A"/>
    <property type="match status" value="1"/>
</dbReference>
<gene>
    <name evidence="4" type="ORF">CAMP_LOCUS13019</name>
</gene>
<reference evidence="4" key="1">
    <citation type="submission" date="2022-11" db="EMBL/GenBank/DDBJ databases">
        <authorList>
            <person name="Kikuchi T."/>
        </authorList>
    </citation>
    <scope>NUCLEOTIDE SEQUENCE</scope>
    <source>
        <strain evidence="4">PS1010</strain>
    </source>
</reference>
<dbReference type="InterPro" id="IPR016186">
    <property type="entry name" value="C-type_lectin-like/link_sf"/>
</dbReference>
<comment type="caution">
    <text evidence="4">The sequence shown here is derived from an EMBL/GenBank/DDBJ whole genome shotgun (WGS) entry which is preliminary data.</text>
</comment>
<dbReference type="CDD" id="cd00037">
    <property type="entry name" value="CLECT"/>
    <property type="match status" value="1"/>
</dbReference>
<dbReference type="Proteomes" id="UP001152747">
    <property type="component" value="Unassembled WGS sequence"/>
</dbReference>
<feature type="region of interest" description="Disordered" evidence="1">
    <location>
        <begin position="22"/>
        <end position="55"/>
    </location>
</feature>
<dbReference type="Pfam" id="PF00059">
    <property type="entry name" value="Lectin_C"/>
    <property type="match status" value="1"/>
</dbReference>
<accession>A0A9P1IUE4</accession>
<evidence type="ECO:0000256" key="2">
    <source>
        <dbReference type="SAM" id="SignalP"/>
    </source>
</evidence>
<dbReference type="SMART" id="SM00034">
    <property type="entry name" value="CLECT"/>
    <property type="match status" value="1"/>
</dbReference>
<dbReference type="InterPro" id="IPR001304">
    <property type="entry name" value="C-type_lectin-like"/>
</dbReference>
<dbReference type="OrthoDB" id="5796004at2759"/>
<evidence type="ECO:0000313" key="4">
    <source>
        <dbReference type="EMBL" id="CAI5450382.1"/>
    </source>
</evidence>
<dbReference type="InterPro" id="IPR016187">
    <property type="entry name" value="CTDL_fold"/>
</dbReference>
<dbReference type="EMBL" id="CANHGI010000005">
    <property type="protein sequence ID" value="CAI5450382.1"/>
    <property type="molecule type" value="Genomic_DNA"/>
</dbReference>
<sequence length="227" mass="24541">MKSLPILILVLLGSKVAPRELCDSDSDSDSESQAALASASSSESSDESTASCPDTWQGFQRGRRLWCIKVMTSQADRNQAQAECANLGATLTGINSVAENQYLQKQGVSIIKTLGLQVGTLWVGLARKPACIPLSASTNLPECKLSNGFHWTDGYTKRQETMTWRKGEPDNFIGLQNCSYMHVGLIAQYGFQPGQLADAACTATWNPRALDVESPRGFACGMWANQG</sequence>
<keyword evidence="2" id="KW-0732">Signal</keyword>
<dbReference type="AlphaFoldDB" id="A0A9P1IUE4"/>
<dbReference type="SUPFAM" id="SSF56436">
    <property type="entry name" value="C-type lectin-like"/>
    <property type="match status" value="1"/>
</dbReference>
<feature type="chain" id="PRO_5040196150" description="C-type lectin domain-containing protein" evidence="2">
    <location>
        <begin position="19"/>
        <end position="227"/>
    </location>
</feature>
<dbReference type="PROSITE" id="PS50041">
    <property type="entry name" value="C_TYPE_LECTIN_2"/>
    <property type="match status" value="1"/>
</dbReference>
<evidence type="ECO:0000259" key="3">
    <source>
        <dbReference type="PROSITE" id="PS50041"/>
    </source>
</evidence>
<organism evidence="4 5">
    <name type="scientific">Caenorhabditis angaria</name>
    <dbReference type="NCBI Taxonomy" id="860376"/>
    <lineage>
        <taxon>Eukaryota</taxon>
        <taxon>Metazoa</taxon>
        <taxon>Ecdysozoa</taxon>
        <taxon>Nematoda</taxon>
        <taxon>Chromadorea</taxon>
        <taxon>Rhabditida</taxon>
        <taxon>Rhabditina</taxon>
        <taxon>Rhabditomorpha</taxon>
        <taxon>Rhabditoidea</taxon>
        <taxon>Rhabditidae</taxon>
        <taxon>Peloderinae</taxon>
        <taxon>Caenorhabditis</taxon>
    </lineage>
</organism>
<feature type="compositionally biased region" description="Low complexity" evidence="1">
    <location>
        <begin position="31"/>
        <end position="51"/>
    </location>
</feature>
<feature type="domain" description="C-type lectin" evidence="3">
    <location>
        <begin position="63"/>
        <end position="201"/>
    </location>
</feature>
<evidence type="ECO:0000313" key="5">
    <source>
        <dbReference type="Proteomes" id="UP001152747"/>
    </source>
</evidence>
<feature type="signal peptide" evidence="2">
    <location>
        <begin position="1"/>
        <end position="18"/>
    </location>
</feature>
<name>A0A9P1IUE4_9PELO</name>
<proteinExistence type="predicted"/>
<evidence type="ECO:0000256" key="1">
    <source>
        <dbReference type="SAM" id="MobiDB-lite"/>
    </source>
</evidence>
<dbReference type="PANTHER" id="PTHR23124">
    <property type="entry name" value="C-TYPE LECTIN DOMAIN-CONTAINING PROTEIN-RELATED-RELATED"/>
    <property type="match status" value="1"/>
</dbReference>